<keyword evidence="2" id="KW-0732">Signal</keyword>
<feature type="non-terminal residue" evidence="3">
    <location>
        <position position="524"/>
    </location>
</feature>
<evidence type="ECO:0000313" key="3">
    <source>
        <dbReference type="EMBL" id="KAK4811132.1"/>
    </source>
</evidence>
<dbReference type="Proteomes" id="UP001333110">
    <property type="component" value="Unassembled WGS sequence"/>
</dbReference>
<feature type="signal peptide" evidence="2">
    <location>
        <begin position="1"/>
        <end position="18"/>
    </location>
</feature>
<name>A0AAN7N9I3_MYCAM</name>
<keyword evidence="4" id="KW-1185">Reference proteome</keyword>
<gene>
    <name evidence="3" type="ORF">QYF61_019763</name>
</gene>
<dbReference type="SUPFAM" id="SSF58069">
    <property type="entry name" value="Virus ectodomain"/>
    <property type="match status" value="1"/>
</dbReference>
<sequence length="524" mass="60162">MLWKALFLPFAILGEGRGNKSLNLAWELIQGFVHIWNHTNQGVCVQIPKSSGEGIDFSIINLNLSKLLENKLNTVVKNCIANCTWGRAWRVNQDAFYQISSANWTDLWNKTCYRWNMSEPVTPILGAPFILPLPPCLEDLMDIYNTSGYHVPKSLIGLHPLKQNLLSIPVWLNGLLCGAYKFPISQAKNMVKLTEPDNEWAWSIKHIWYRDTDPGRPVDEKNVEIPSPEYSQLMNCTTILNCTTGVGNPIETWYIPELRTFMRDMCTCWGYPSQGFRNLDNRCNGTWRTRTTVIRCSIPTSHGPEHRKGTWVLRNDYYQCNTASYPAPQGTLWGCLNGKIYSQINVRKHAGLQCGIEIPTMCPSRVFDFSMPHQIRRRRESDGPKVRTKWVVHGIRVPDYYTWGMTTSLMLENIFTPYVTLERHQLVLENLTWQVHVLSNWTNYAFGEMNVHIQQVSKMTLQNRLALDMLLLKEQGVCGMLNLTDGECCLTIHNAITTLEEARKKMKEVSEQTGELFQAIQPKD</sequence>
<dbReference type="EMBL" id="JAUNZN010000018">
    <property type="protein sequence ID" value="KAK4811132.1"/>
    <property type="molecule type" value="Genomic_DNA"/>
</dbReference>
<protein>
    <submittedName>
        <fullName evidence="3">Uncharacterized protein</fullName>
    </submittedName>
</protein>
<dbReference type="Gene3D" id="1.10.287.210">
    <property type="match status" value="1"/>
</dbReference>
<feature type="coiled-coil region" evidence="1">
    <location>
        <begin position="492"/>
        <end position="519"/>
    </location>
</feature>
<dbReference type="InterPro" id="IPR018154">
    <property type="entry name" value="TLV/ENV_coat_polyprotein"/>
</dbReference>
<accession>A0AAN7N9I3</accession>
<feature type="chain" id="PRO_5042928288" evidence="2">
    <location>
        <begin position="19"/>
        <end position="524"/>
    </location>
</feature>
<evidence type="ECO:0000313" key="4">
    <source>
        <dbReference type="Proteomes" id="UP001333110"/>
    </source>
</evidence>
<evidence type="ECO:0000256" key="2">
    <source>
        <dbReference type="SAM" id="SignalP"/>
    </source>
</evidence>
<organism evidence="3 4">
    <name type="scientific">Mycteria americana</name>
    <name type="common">Wood stork</name>
    <dbReference type="NCBI Taxonomy" id="33587"/>
    <lineage>
        <taxon>Eukaryota</taxon>
        <taxon>Metazoa</taxon>
        <taxon>Chordata</taxon>
        <taxon>Craniata</taxon>
        <taxon>Vertebrata</taxon>
        <taxon>Euteleostomi</taxon>
        <taxon>Archelosauria</taxon>
        <taxon>Archosauria</taxon>
        <taxon>Dinosauria</taxon>
        <taxon>Saurischia</taxon>
        <taxon>Theropoda</taxon>
        <taxon>Coelurosauria</taxon>
        <taxon>Aves</taxon>
        <taxon>Neognathae</taxon>
        <taxon>Neoaves</taxon>
        <taxon>Aequornithes</taxon>
        <taxon>Ciconiiformes</taxon>
        <taxon>Ciconiidae</taxon>
        <taxon>Mycteria</taxon>
    </lineage>
</organism>
<keyword evidence="1" id="KW-0175">Coiled coil</keyword>
<dbReference type="AlphaFoldDB" id="A0AAN7N9I3"/>
<comment type="caution">
    <text evidence="3">The sequence shown here is derived from an EMBL/GenBank/DDBJ whole genome shotgun (WGS) entry which is preliminary data.</text>
</comment>
<proteinExistence type="predicted"/>
<dbReference type="PANTHER" id="PTHR10424">
    <property type="entry name" value="VIRAL ENVELOPE PROTEIN"/>
    <property type="match status" value="1"/>
</dbReference>
<reference evidence="3 4" key="1">
    <citation type="journal article" date="2023" name="J. Hered.">
        <title>Chromosome-level genome of the wood stork (Mycteria americana) provides insight into avian chromosome evolution.</title>
        <authorList>
            <person name="Flamio R. Jr."/>
            <person name="Ramstad K.M."/>
        </authorList>
    </citation>
    <scope>NUCLEOTIDE SEQUENCE [LARGE SCALE GENOMIC DNA]</scope>
    <source>
        <strain evidence="3">JAX WOST 10</strain>
    </source>
</reference>
<evidence type="ECO:0000256" key="1">
    <source>
        <dbReference type="SAM" id="Coils"/>
    </source>
</evidence>